<dbReference type="SUPFAM" id="SSF53474">
    <property type="entry name" value="alpha/beta-Hydrolases"/>
    <property type="match status" value="1"/>
</dbReference>
<dbReference type="Proteomes" id="UP000621454">
    <property type="component" value="Unassembled WGS sequence"/>
</dbReference>
<dbReference type="GO" id="GO:0016787">
    <property type="term" value="F:hydrolase activity"/>
    <property type="evidence" value="ECO:0007669"/>
    <property type="project" value="UniProtKB-KW"/>
</dbReference>
<comment type="caution">
    <text evidence="3">The sequence shown here is derived from an EMBL/GenBank/DDBJ whole genome shotgun (WGS) entry which is preliminary data.</text>
</comment>
<dbReference type="InterPro" id="IPR000675">
    <property type="entry name" value="Cutinase/axe"/>
</dbReference>
<dbReference type="EMBL" id="BMGC01000010">
    <property type="protein sequence ID" value="GGB30702.1"/>
    <property type="molecule type" value="Genomic_DNA"/>
</dbReference>
<gene>
    <name evidence="3" type="ORF">GCM10011489_18580</name>
</gene>
<proteinExistence type="predicted"/>
<evidence type="ECO:0000313" key="4">
    <source>
        <dbReference type="Proteomes" id="UP000621454"/>
    </source>
</evidence>
<keyword evidence="1" id="KW-0378">Hydrolase</keyword>
<feature type="domain" description="PE-PPE" evidence="2">
    <location>
        <begin position="42"/>
        <end position="109"/>
    </location>
</feature>
<keyword evidence="4" id="KW-1185">Reference proteome</keyword>
<dbReference type="SMART" id="SM01110">
    <property type="entry name" value="Cutinase"/>
    <property type="match status" value="1"/>
</dbReference>
<name>A0A916WUE4_9ACTN</name>
<evidence type="ECO:0000256" key="1">
    <source>
        <dbReference type="ARBA" id="ARBA00022801"/>
    </source>
</evidence>
<sequence>MVTVLVVGGTGEARADDDAGTVRGMLAHVVGELDHRFRGVWVPYPASYGPVPERDGVSYRTSVHAGVTALHASMAAARGPVILLGYSQGAVVVREFLGTLSATRSPDGPVSWGQSHLIGAGFVADPHQPVGVVSGCDGAGIAGPGPEVPVGLPTLWIAHRDDMICNASRDSLLRDVADLTGWLSLADLGGWLCEMWNTLRRNSFQNAARTSVTPAQWWRDLRRVRIAVCEVLGYLPAFLMWAGLHIRNPRGGRHTSYATEPIDPGSGLTGCQVLAQWMQVQATFAVGPAGAGHAA</sequence>
<dbReference type="InterPro" id="IPR013228">
    <property type="entry name" value="PE-PPE_C"/>
</dbReference>
<reference evidence="3" key="2">
    <citation type="submission" date="2020-09" db="EMBL/GenBank/DDBJ databases">
        <authorList>
            <person name="Sun Q."/>
            <person name="Zhou Y."/>
        </authorList>
    </citation>
    <scope>NUCLEOTIDE SEQUENCE</scope>
    <source>
        <strain evidence="3">CGMCC 1.12827</strain>
    </source>
</reference>
<accession>A0A916WUE4</accession>
<dbReference type="Gene3D" id="3.40.50.1820">
    <property type="entry name" value="alpha/beta hydrolase"/>
    <property type="match status" value="1"/>
</dbReference>
<dbReference type="AlphaFoldDB" id="A0A916WUE4"/>
<evidence type="ECO:0000259" key="2">
    <source>
        <dbReference type="Pfam" id="PF08237"/>
    </source>
</evidence>
<evidence type="ECO:0000313" key="3">
    <source>
        <dbReference type="EMBL" id="GGB30702.1"/>
    </source>
</evidence>
<dbReference type="InterPro" id="IPR029058">
    <property type="entry name" value="AB_hydrolase_fold"/>
</dbReference>
<dbReference type="Pfam" id="PF08237">
    <property type="entry name" value="PE-PPE"/>
    <property type="match status" value="1"/>
</dbReference>
<organism evidence="3 4">
    <name type="scientific">Gordonia jinhuaensis</name>
    <dbReference type="NCBI Taxonomy" id="1517702"/>
    <lineage>
        <taxon>Bacteria</taxon>
        <taxon>Bacillati</taxon>
        <taxon>Actinomycetota</taxon>
        <taxon>Actinomycetes</taxon>
        <taxon>Mycobacteriales</taxon>
        <taxon>Gordoniaceae</taxon>
        <taxon>Gordonia</taxon>
    </lineage>
</organism>
<reference evidence="3" key="1">
    <citation type="journal article" date="2014" name="Int. J. Syst. Evol. Microbiol.">
        <title>Complete genome sequence of Corynebacterium casei LMG S-19264T (=DSM 44701T), isolated from a smear-ripened cheese.</title>
        <authorList>
            <consortium name="US DOE Joint Genome Institute (JGI-PGF)"/>
            <person name="Walter F."/>
            <person name="Albersmeier A."/>
            <person name="Kalinowski J."/>
            <person name="Ruckert C."/>
        </authorList>
    </citation>
    <scope>NUCLEOTIDE SEQUENCE</scope>
    <source>
        <strain evidence="3">CGMCC 1.12827</strain>
    </source>
</reference>
<protein>
    <recommendedName>
        <fullName evidence="2">PE-PPE domain-containing protein</fullName>
    </recommendedName>
</protein>